<proteinExistence type="predicted"/>
<feature type="region of interest" description="Disordered" evidence="1">
    <location>
        <begin position="53"/>
        <end position="97"/>
    </location>
</feature>
<organism evidence="2 3">
    <name type="scientific">Phytophthora infestans</name>
    <name type="common">Potato late blight agent</name>
    <name type="synonym">Botrytis infestans</name>
    <dbReference type="NCBI Taxonomy" id="4787"/>
    <lineage>
        <taxon>Eukaryota</taxon>
        <taxon>Sar</taxon>
        <taxon>Stramenopiles</taxon>
        <taxon>Oomycota</taxon>
        <taxon>Peronosporomycetes</taxon>
        <taxon>Peronosporales</taxon>
        <taxon>Peronosporaceae</taxon>
        <taxon>Phytophthora</taxon>
    </lineage>
</organism>
<evidence type="ECO:0000313" key="2">
    <source>
        <dbReference type="EMBL" id="KAF4045037.1"/>
    </source>
</evidence>
<reference evidence="2" key="1">
    <citation type="submission" date="2020-04" db="EMBL/GenBank/DDBJ databases">
        <title>Hybrid Assembly of Korean Phytophthora infestans isolates.</title>
        <authorList>
            <person name="Prokchorchik M."/>
            <person name="Lee Y."/>
            <person name="Seo J."/>
            <person name="Cho J.-H."/>
            <person name="Park Y.-E."/>
            <person name="Jang D.-C."/>
            <person name="Im J.-S."/>
            <person name="Choi J.-G."/>
            <person name="Park H.-J."/>
            <person name="Lee G.-B."/>
            <person name="Lee Y.-G."/>
            <person name="Hong S.-Y."/>
            <person name="Cho K."/>
            <person name="Sohn K.H."/>
        </authorList>
    </citation>
    <scope>NUCLEOTIDE SEQUENCE</scope>
    <source>
        <strain evidence="2">KR_1_A1</strain>
    </source>
</reference>
<evidence type="ECO:0000256" key="1">
    <source>
        <dbReference type="SAM" id="MobiDB-lite"/>
    </source>
</evidence>
<feature type="region of interest" description="Disordered" evidence="1">
    <location>
        <begin position="1"/>
        <end position="35"/>
    </location>
</feature>
<comment type="caution">
    <text evidence="2">The sequence shown here is derived from an EMBL/GenBank/DDBJ whole genome shotgun (WGS) entry which is preliminary data.</text>
</comment>
<gene>
    <name evidence="2" type="ORF">GN244_ATG02419</name>
</gene>
<keyword evidence="3" id="KW-1185">Reference proteome</keyword>
<dbReference type="EMBL" id="WSZM01000055">
    <property type="protein sequence ID" value="KAF4045037.1"/>
    <property type="molecule type" value="Genomic_DNA"/>
</dbReference>
<dbReference type="Proteomes" id="UP000602510">
    <property type="component" value="Unassembled WGS sequence"/>
</dbReference>
<sequence>MPTCTTAKRVRAKKRMEELERELASMEKQHESGAGEMTRLLVFFREEAGLRAAADAKRRREEREERELADKREREQRDRDRRAGTALVEQRLQQQRL</sequence>
<protein>
    <submittedName>
        <fullName evidence="2">Uncharacterized protein</fullName>
    </submittedName>
</protein>
<accession>A0A833WLW1</accession>
<feature type="compositionally biased region" description="Basic and acidic residues" evidence="1">
    <location>
        <begin position="53"/>
        <end position="83"/>
    </location>
</feature>
<evidence type="ECO:0000313" key="3">
    <source>
        <dbReference type="Proteomes" id="UP000602510"/>
    </source>
</evidence>
<name>A0A833WLW1_PHYIN</name>
<feature type="compositionally biased region" description="Basic and acidic residues" evidence="1">
    <location>
        <begin position="15"/>
        <end position="33"/>
    </location>
</feature>
<dbReference type="AlphaFoldDB" id="A0A833WLW1"/>